<feature type="transmembrane region" description="Helical" evidence="6">
    <location>
        <begin position="59"/>
        <end position="83"/>
    </location>
</feature>
<sequence length="986" mass="113041">MALSWRSWLANEGSKHLFLFFWLSLNVWFFWKTFLLYYQGLQYYYLHQMLGLGLCVSRASASVLNLNCCLVLLPMCRVILAFLRGSQKVASKKTRRLLDKSKTFHVTCGVTICIFSVLHVAAHLVNALNFSENYNEEFLALNAANYRGEDPRKILFATVPGLTGVIMVLVLFLMCTASTYAIRVSNYDIFWYTHNLFFVFYMLLMLHVSGGVLKYQTNLEEHPPGCFNPNKTLRQNLTVPKAFEELFPDYTTEPFPEDLPVPEPFVQNNFMRICSEEPKFQSHFPETWFWISGPLCLYCVERLYRYIRSNKPVTITSVISHPSNVLEVRMVKDDFEARPGQYVILHCPRVSALESHPFTLTMILSTSEDVLGSLMQSLLNLLKSQCTNSHKLQFRQLGYQRTDVYSQQLIKFGDLVISVVLIFLWQRKVMKFQKAARQKSFKYSIRFKMLQGAEKLVLIEAPTDPTRHIVSTHVKSKKGRKISGFTASTFKSRYRDSAHLSAETLSQFSFPMLIFIEESVNRNEAQILEKLIWTHPDNVKQDQVSILKYLGLHINVGHKFLETEAIFVQSSSTMLQLYVDGPFGSPFEEALNYEVSLCVAGGIGVTPFASILNTLLDGWKCYKLRRLYFIWVCRDIESFRWFADLLCMLHNKLWQENRPDYINIQLYLSQTDGIQKIIGEKYQALNSRLLIGRPQWKLLFDDIAKCNRRKTIGVFCCGPNKISKILHKLSNSSNSYGTRLHKGMKVTKGINVVEKFIISHWWVKTESDYKEGCIGMQGLNEPCEHSSNDASNHSCSDQPSPDLTGLLKINVPVDDLVCTSSFRSREQVFILFSQTGKEYEAVGAIGICSDKSAALPFVTLMQTCMFNSCLREKANPQLTATTFRVVVVSDKVTPESPLVQDKHLQLSQLLYLRLVLQNFIIFVALLWTQGRFFRLIWTAWIDGLRTIVQGSTRQSAGSQHECYKLGEEWLESCPVKKDLEVLVSSG</sequence>
<evidence type="ECO:0000256" key="2">
    <source>
        <dbReference type="ARBA" id="ARBA00022692"/>
    </source>
</evidence>
<dbReference type="Gene3D" id="3.40.50.80">
    <property type="entry name" value="Nucleotide-binding domain of ferredoxin-NADP reductase (FNR) module"/>
    <property type="match status" value="1"/>
</dbReference>
<keyword evidence="3 6" id="KW-1133">Transmembrane helix</keyword>
<feature type="transmembrane region" description="Helical" evidence="6">
    <location>
        <begin position="189"/>
        <end position="208"/>
    </location>
</feature>
<evidence type="ECO:0008006" key="12">
    <source>
        <dbReference type="Google" id="ProtNLM"/>
    </source>
</evidence>
<evidence type="ECO:0000313" key="10">
    <source>
        <dbReference type="EMBL" id="KAJ7409337.1"/>
    </source>
</evidence>
<dbReference type="Proteomes" id="UP001145742">
    <property type="component" value="Unassembled WGS sequence"/>
</dbReference>
<dbReference type="InterPro" id="IPR013112">
    <property type="entry name" value="FAD-bd_8"/>
</dbReference>
<evidence type="ECO:0000256" key="6">
    <source>
        <dbReference type="SAM" id="Phobius"/>
    </source>
</evidence>
<dbReference type="EMBL" id="WHWB01034476">
    <property type="protein sequence ID" value="KAJ7409337.1"/>
    <property type="molecule type" value="Genomic_DNA"/>
</dbReference>
<keyword evidence="4" id="KW-0560">Oxidoreductase</keyword>
<keyword evidence="2 6" id="KW-0812">Transmembrane</keyword>
<protein>
    <recommendedName>
        <fullName evidence="12">NOX4 oxidase</fullName>
    </recommendedName>
</protein>
<accession>A0ABQ9CYU5</accession>
<feature type="domain" description="Ferric oxidoreductase" evidence="7">
    <location>
        <begin position="82"/>
        <end position="204"/>
    </location>
</feature>
<organism evidence="10 11">
    <name type="scientific">Willisornis vidua</name>
    <name type="common">Xingu scale-backed antbird</name>
    <dbReference type="NCBI Taxonomy" id="1566151"/>
    <lineage>
        <taxon>Eukaryota</taxon>
        <taxon>Metazoa</taxon>
        <taxon>Chordata</taxon>
        <taxon>Craniata</taxon>
        <taxon>Vertebrata</taxon>
        <taxon>Euteleostomi</taxon>
        <taxon>Archelosauria</taxon>
        <taxon>Archosauria</taxon>
        <taxon>Dinosauria</taxon>
        <taxon>Saurischia</taxon>
        <taxon>Theropoda</taxon>
        <taxon>Coelurosauria</taxon>
        <taxon>Aves</taxon>
        <taxon>Neognathae</taxon>
        <taxon>Neoaves</taxon>
        <taxon>Telluraves</taxon>
        <taxon>Australaves</taxon>
        <taxon>Passeriformes</taxon>
        <taxon>Thamnophilidae</taxon>
        <taxon>Willisornis</taxon>
    </lineage>
</organism>
<dbReference type="CDD" id="cd06186">
    <property type="entry name" value="NOX_Duox_like_FAD_NADP"/>
    <property type="match status" value="1"/>
</dbReference>
<dbReference type="InterPro" id="IPR013130">
    <property type="entry name" value="Fe3_Rdtase_TM_dom"/>
</dbReference>
<feature type="transmembrane region" description="Helical" evidence="6">
    <location>
        <begin position="104"/>
        <end position="125"/>
    </location>
</feature>
<feature type="domain" description="FAD-binding 8" evidence="8">
    <location>
        <begin position="313"/>
        <end position="363"/>
    </location>
</feature>
<proteinExistence type="predicted"/>
<dbReference type="PANTHER" id="PTHR11972">
    <property type="entry name" value="NADPH OXIDASE"/>
    <property type="match status" value="1"/>
</dbReference>
<dbReference type="InterPro" id="IPR017938">
    <property type="entry name" value="Riboflavin_synthase-like_b-brl"/>
</dbReference>
<dbReference type="InterPro" id="IPR050369">
    <property type="entry name" value="RBOH/FRE"/>
</dbReference>
<dbReference type="Pfam" id="PF08022">
    <property type="entry name" value="FAD_binding_8"/>
    <property type="match status" value="1"/>
</dbReference>
<evidence type="ECO:0000259" key="9">
    <source>
        <dbReference type="Pfam" id="PF08030"/>
    </source>
</evidence>
<feature type="transmembrane region" description="Helical" evidence="6">
    <location>
        <begin position="154"/>
        <end position="177"/>
    </location>
</feature>
<name>A0ABQ9CYU5_9PASS</name>
<dbReference type="SUPFAM" id="SSF63380">
    <property type="entry name" value="Riboflavin synthase domain-like"/>
    <property type="match status" value="1"/>
</dbReference>
<evidence type="ECO:0000259" key="8">
    <source>
        <dbReference type="Pfam" id="PF08022"/>
    </source>
</evidence>
<evidence type="ECO:0000256" key="3">
    <source>
        <dbReference type="ARBA" id="ARBA00022989"/>
    </source>
</evidence>
<comment type="subcellular location">
    <subcellularLocation>
        <location evidence="1">Membrane</location>
        <topology evidence="1">Multi-pass membrane protein</topology>
    </subcellularLocation>
</comment>
<evidence type="ECO:0000313" key="11">
    <source>
        <dbReference type="Proteomes" id="UP001145742"/>
    </source>
</evidence>
<gene>
    <name evidence="10" type="ORF">WISP_115432</name>
</gene>
<reference evidence="10" key="1">
    <citation type="submission" date="2019-10" db="EMBL/GenBank/DDBJ databases">
        <authorList>
            <person name="Soares A.E.R."/>
            <person name="Aleixo A."/>
            <person name="Schneider P."/>
            <person name="Miyaki C.Y."/>
            <person name="Schneider M.P."/>
            <person name="Mello C."/>
            <person name="Vasconcelos A.T.R."/>
        </authorList>
    </citation>
    <scope>NUCLEOTIDE SEQUENCE</scope>
    <source>
        <tissue evidence="10">Muscle</tissue>
    </source>
</reference>
<dbReference type="PANTHER" id="PTHR11972:SF206">
    <property type="entry name" value="NADPH OXIDASE 4"/>
    <property type="match status" value="1"/>
</dbReference>
<dbReference type="Pfam" id="PF08030">
    <property type="entry name" value="NAD_binding_6"/>
    <property type="match status" value="1"/>
</dbReference>
<evidence type="ECO:0000256" key="1">
    <source>
        <dbReference type="ARBA" id="ARBA00004141"/>
    </source>
</evidence>
<dbReference type="SUPFAM" id="SSF52343">
    <property type="entry name" value="Ferredoxin reductase-like, C-terminal NADP-linked domain"/>
    <property type="match status" value="1"/>
</dbReference>
<feature type="domain" description="Ferric reductase NAD binding" evidence="9">
    <location>
        <begin position="593"/>
        <end position="730"/>
    </location>
</feature>
<evidence type="ECO:0000256" key="4">
    <source>
        <dbReference type="ARBA" id="ARBA00023002"/>
    </source>
</evidence>
<dbReference type="InterPro" id="IPR013121">
    <property type="entry name" value="Fe_red_NAD-bd_6"/>
</dbReference>
<keyword evidence="11" id="KW-1185">Reference proteome</keyword>
<evidence type="ECO:0000259" key="7">
    <source>
        <dbReference type="Pfam" id="PF01794"/>
    </source>
</evidence>
<evidence type="ECO:0000256" key="5">
    <source>
        <dbReference type="ARBA" id="ARBA00023136"/>
    </source>
</evidence>
<comment type="caution">
    <text evidence="10">The sequence shown here is derived from an EMBL/GenBank/DDBJ whole genome shotgun (WGS) entry which is preliminary data.</text>
</comment>
<dbReference type="Pfam" id="PF01794">
    <property type="entry name" value="Ferric_reduct"/>
    <property type="match status" value="1"/>
</dbReference>
<keyword evidence="5 6" id="KW-0472">Membrane</keyword>
<dbReference type="InterPro" id="IPR039261">
    <property type="entry name" value="FNR_nucleotide-bd"/>
</dbReference>
<feature type="transmembrane region" description="Helical" evidence="6">
    <location>
        <begin position="20"/>
        <end position="39"/>
    </location>
</feature>